<gene>
    <name evidence="4" type="ORF">GGQ54_002584</name>
</gene>
<dbReference type="PANTHER" id="PTHR21599">
    <property type="entry name" value="GLYCERATE KINASE"/>
    <property type="match status" value="1"/>
</dbReference>
<dbReference type="PANTHER" id="PTHR21599:SF0">
    <property type="entry name" value="GLYCERATE KINASE"/>
    <property type="match status" value="1"/>
</dbReference>
<dbReference type="Gene3D" id="3.90.1510.10">
    <property type="entry name" value="Glycerate kinase, domain 2"/>
    <property type="match status" value="1"/>
</dbReference>
<dbReference type="SUPFAM" id="SSF110738">
    <property type="entry name" value="Glycerate kinase I"/>
    <property type="match status" value="1"/>
</dbReference>
<dbReference type="EC" id="2.7.1.31" evidence="4"/>
<comment type="similarity">
    <text evidence="1">Belongs to the glycerate kinase type-1 family.</text>
</comment>
<dbReference type="Proteomes" id="UP000527616">
    <property type="component" value="Unassembled WGS sequence"/>
</dbReference>
<dbReference type="GO" id="GO:0008887">
    <property type="term" value="F:glycerate kinase activity"/>
    <property type="evidence" value="ECO:0007669"/>
    <property type="project" value="UniProtKB-EC"/>
</dbReference>
<evidence type="ECO:0000313" key="5">
    <source>
        <dbReference type="Proteomes" id="UP000527616"/>
    </source>
</evidence>
<name>A0A7Z0DB11_9ACTN</name>
<evidence type="ECO:0000256" key="3">
    <source>
        <dbReference type="ARBA" id="ARBA00022777"/>
    </source>
</evidence>
<accession>A0A7Z0DB11</accession>
<dbReference type="RefSeq" id="WP_179445773.1">
    <property type="nucleotide sequence ID" value="NZ_JACBZS010000001.1"/>
</dbReference>
<dbReference type="InterPro" id="IPR018197">
    <property type="entry name" value="Glycerate_kinase_RE-like"/>
</dbReference>
<keyword evidence="2 4" id="KW-0808">Transferase</keyword>
<dbReference type="InterPro" id="IPR004381">
    <property type="entry name" value="Glycerate_kinase"/>
</dbReference>
<sequence>MRVLVASDRIGSLSSADAGQAIALGWRETAPDAQLAVVPIGEAGEGLDQAVADLLGAEVTLLPGDPDGSAVASCVRAGGVLLVAVADATADPGGWDPSASSLAVGRALADALDADRTPPDRIVLDLSRSAAHDGGAGILAGLGATADRPLDHGAAGLSGIGHLDLGPVRERLGATVVDLAVPADETGRHLLGLRGITSLRGRDADVDAATMLATDAALESFAAALTRAGGDEAAAAAPGAGAGGVAYGLAALGARVRTGGDLVAELARLPQTLRAADLIVTGCTTFDFARRGGGVIAAVADWGAESMTPVVLLAGTVLIGAREMRTLGIEAAHAVHPSPLAAQPDVTPGQLTALSARIARSWAH</sequence>
<dbReference type="Pfam" id="PF02595">
    <property type="entry name" value="Gly_kinase"/>
    <property type="match status" value="1"/>
</dbReference>
<evidence type="ECO:0000313" key="4">
    <source>
        <dbReference type="EMBL" id="NYI72024.1"/>
    </source>
</evidence>
<dbReference type="GO" id="GO:0031388">
    <property type="term" value="P:organic acid phosphorylation"/>
    <property type="evidence" value="ECO:0007669"/>
    <property type="project" value="InterPro"/>
</dbReference>
<proteinExistence type="inferred from homology"/>
<comment type="caution">
    <text evidence="4">The sequence shown here is derived from an EMBL/GenBank/DDBJ whole genome shotgun (WGS) entry which is preliminary data.</text>
</comment>
<organism evidence="4 5">
    <name type="scientific">Naumannella cuiyingiana</name>
    <dbReference type="NCBI Taxonomy" id="1347891"/>
    <lineage>
        <taxon>Bacteria</taxon>
        <taxon>Bacillati</taxon>
        <taxon>Actinomycetota</taxon>
        <taxon>Actinomycetes</taxon>
        <taxon>Propionibacteriales</taxon>
        <taxon>Propionibacteriaceae</taxon>
        <taxon>Naumannella</taxon>
    </lineage>
</organism>
<keyword evidence="3 4" id="KW-0418">Kinase</keyword>
<dbReference type="InterPro" id="IPR018193">
    <property type="entry name" value="Glyc_kinase_flavodox-like_fold"/>
</dbReference>
<reference evidence="4 5" key="1">
    <citation type="submission" date="2020-07" db="EMBL/GenBank/DDBJ databases">
        <title>Sequencing the genomes of 1000 actinobacteria strains.</title>
        <authorList>
            <person name="Klenk H.-P."/>
        </authorList>
    </citation>
    <scope>NUCLEOTIDE SEQUENCE [LARGE SCALE GENOMIC DNA]</scope>
    <source>
        <strain evidence="4 5">DSM 103164</strain>
    </source>
</reference>
<dbReference type="InterPro" id="IPR036129">
    <property type="entry name" value="Glycerate_kinase_sf"/>
</dbReference>
<keyword evidence="5" id="KW-1185">Reference proteome</keyword>
<evidence type="ECO:0000256" key="1">
    <source>
        <dbReference type="ARBA" id="ARBA00006284"/>
    </source>
</evidence>
<evidence type="ECO:0000256" key="2">
    <source>
        <dbReference type="ARBA" id="ARBA00022679"/>
    </source>
</evidence>
<dbReference type="EMBL" id="JACBZS010000001">
    <property type="protein sequence ID" value="NYI72024.1"/>
    <property type="molecule type" value="Genomic_DNA"/>
</dbReference>
<dbReference type="Gene3D" id="3.40.50.10350">
    <property type="entry name" value="Glycerate kinase, domain 1"/>
    <property type="match status" value="1"/>
</dbReference>
<dbReference type="AlphaFoldDB" id="A0A7Z0DB11"/>
<protein>
    <submittedName>
        <fullName evidence="4">Glycerate kinase</fullName>
        <ecNumber evidence="4">2.7.1.31</ecNumber>
    </submittedName>
</protein>